<accession>A0ABY5VFU2</accession>
<dbReference type="Proteomes" id="UP001060164">
    <property type="component" value="Chromosome"/>
</dbReference>
<feature type="domain" description="DUF3048" evidence="4">
    <location>
        <begin position="251"/>
        <end position="357"/>
    </location>
</feature>
<dbReference type="RefSeq" id="WP_049898375.1">
    <property type="nucleotide sequence ID" value="NZ_CABLBR010000032.1"/>
</dbReference>
<keyword evidence="2" id="KW-0732">Signal</keyword>
<feature type="region of interest" description="Disordered" evidence="1">
    <location>
        <begin position="22"/>
        <end position="62"/>
    </location>
</feature>
<dbReference type="Pfam" id="PF11258">
    <property type="entry name" value="DUF3048"/>
    <property type="match status" value="1"/>
</dbReference>
<dbReference type="InterPro" id="IPR035328">
    <property type="entry name" value="DUF3048_C"/>
</dbReference>
<dbReference type="EMBL" id="CP102290">
    <property type="protein sequence ID" value="UWP59454.1"/>
    <property type="molecule type" value="Genomic_DNA"/>
</dbReference>
<feature type="domain" description="DUF3048" evidence="3">
    <location>
        <begin position="72"/>
        <end position="212"/>
    </location>
</feature>
<dbReference type="SUPFAM" id="SSF159774">
    <property type="entry name" value="YerB-like"/>
    <property type="match status" value="1"/>
</dbReference>
<feature type="compositionally biased region" description="Low complexity" evidence="1">
    <location>
        <begin position="384"/>
        <end position="400"/>
    </location>
</feature>
<proteinExistence type="predicted"/>
<organism evidence="5 6">
    <name type="scientific">Ruminococcus gauvreauii</name>
    <dbReference type="NCBI Taxonomy" id="438033"/>
    <lineage>
        <taxon>Bacteria</taxon>
        <taxon>Bacillati</taxon>
        <taxon>Bacillota</taxon>
        <taxon>Clostridia</taxon>
        <taxon>Eubacteriales</taxon>
        <taxon>Oscillospiraceae</taxon>
        <taxon>Ruminococcus</taxon>
    </lineage>
</organism>
<evidence type="ECO:0000259" key="4">
    <source>
        <dbReference type="Pfam" id="PF17479"/>
    </source>
</evidence>
<evidence type="ECO:0000256" key="2">
    <source>
        <dbReference type="SAM" id="SignalP"/>
    </source>
</evidence>
<dbReference type="InterPro" id="IPR023158">
    <property type="entry name" value="YerB-like_sf"/>
</dbReference>
<evidence type="ECO:0000313" key="6">
    <source>
        <dbReference type="Proteomes" id="UP001060164"/>
    </source>
</evidence>
<feature type="signal peptide" evidence="2">
    <location>
        <begin position="1"/>
        <end position="20"/>
    </location>
</feature>
<evidence type="ECO:0000256" key="1">
    <source>
        <dbReference type="SAM" id="MobiDB-lite"/>
    </source>
</evidence>
<dbReference type="InterPro" id="IPR021416">
    <property type="entry name" value="DUF3048_N"/>
</dbReference>
<sequence>MKKNVVKVLMLLTVSALMLSGCNKKEEPSPEPEPTEEAQAEEPEEDEGDIIAPETPEPDEEIIPEGKVKSYLTGEYVDEAIGRRRPVAVMLNNIQAAIPQAGISNAGVIYEAPVEGGITRLMAVMEDYDNLEKIGSMRSCRDYYIFYAAGFNAIYVHYGQSAYALPILELPEVNNLSGLASYTDSVFYRTSDRKAPHNAYTSFEGIQKGIEICGYSQEYADGYDGSYTFCKVGDTVELPGNWNAEIVKPGYQYNEPWFEYNAEDGLYYRYQYGGTQIDELTGQQLACKNILLQYSSWRNYDENGYLNIDVDEPNEGIYITNGKAIPVSWKKHDPWGPTYYYDSNGNEITLNTGKTWVCIVQDTYRDLVSVTDRDGFTAPMGQSATDKAANDAAAAADTEY</sequence>
<gene>
    <name evidence="5" type="ORF">NQ502_19180</name>
</gene>
<feature type="region of interest" description="Disordered" evidence="1">
    <location>
        <begin position="379"/>
        <end position="400"/>
    </location>
</feature>
<dbReference type="Gene3D" id="3.50.90.10">
    <property type="entry name" value="YerB-like"/>
    <property type="match status" value="1"/>
</dbReference>
<dbReference type="Pfam" id="PF17479">
    <property type="entry name" value="DUF3048_C"/>
    <property type="match status" value="1"/>
</dbReference>
<protein>
    <submittedName>
        <fullName evidence="5">DUF3048 domain-containing protein</fullName>
    </submittedName>
</protein>
<keyword evidence="6" id="KW-1185">Reference proteome</keyword>
<name>A0ABY5VFU2_9FIRM</name>
<feature type="chain" id="PRO_5046997833" evidence="2">
    <location>
        <begin position="21"/>
        <end position="400"/>
    </location>
</feature>
<feature type="compositionally biased region" description="Acidic residues" evidence="1">
    <location>
        <begin position="29"/>
        <end position="49"/>
    </location>
</feature>
<evidence type="ECO:0000259" key="3">
    <source>
        <dbReference type="Pfam" id="PF11258"/>
    </source>
</evidence>
<dbReference type="PROSITE" id="PS51257">
    <property type="entry name" value="PROKAR_LIPOPROTEIN"/>
    <property type="match status" value="1"/>
</dbReference>
<reference evidence="5" key="1">
    <citation type="journal article" date="2022" name="Cell">
        <title>Design, construction, and in vivo augmentation of a complex gut microbiome.</title>
        <authorList>
            <person name="Cheng A.G."/>
            <person name="Ho P.Y."/>
            <person name="Aranda-Diaz A."/>
            <person name="Jain S."/>
            <person name="Yu F.B."/>
            <person name="Meng X."/>
            <person name="Wang M."/>
            <person name="Iakiviak M."/>
            <person name="Nagashima K."/>
            <person name="Zhao A."/>
            <person name="Murugkar P."/>
            <person name="Patil A."/>
            <person name="Atabakhsh K."/>
            <person name="Weakley A."/>
            <person name="Yan J."/>
            <person name="Brumbaugh A.R."/>
            <person name="Higginbottom S."/>
            <person name="Dimas A."/>
            <person name="Shiver A.L."/>
            <person name="Deutschbauer A."/>
            <person name="Neff N."/>
            <person name="Sonnenburg J.L."/>
            <person name="Huang K.C."/>
            <person name="Fischbach M.A."/>
        </authorList>
    </citation>
    <scope>NUCLEOTIDE SEQUENCE</scope>
    <source>
        <strain evidence="5">DSM 19829</strain>
    </source>
</reference>
<evidence type="ECO:0000313" key="5">
    <source>
        <dbReference type="EMBL" id="UWP59454.1"/>
    </source>
</evidence>